<dbReference type="CDD" id="cd10538">
    <property type="entry name" value="SET_SETDB-like"/>
    <property type="match status" value="1"/>
</dbReference>
<dbReference type="SMART" id="SM00468">
    <property type="entry name" value="PreSET"/>
    <property type="match status" value="1"/>
</dbReference>
<dbReference type="InterPro" id="IPR046341">
    <property type="entry name" value="SET_dom_sf"/>
</dbReference>
<evidence type="ECO:0000256" key="2">
    <source>
        <dbReference type="ARBA" id="ARBA00022454"/>
    </source>
</evidence>
<dbReference type="InterPro" id="IPR001214">
    <property type="entry name" value="SET_dom"/>
</dbReference>
<dbReference type="InterPro" id="IPR018848">
    <property type="entry name" value="WIYLD_domain"/>
</dbReference>
<evidence type="ECO:0008006" key="8">
    <source>
        <dbReference type="Google" id="ProtNLM"/>
    </source>
</evidence>
<keyword evidence="7" id="KW-1185">Reference proteome</keyword>
<dbReference type="Gene3D" id="2.170.270.10">
    <property type="entry name" value="SET domain"/>
    <property type="match status" value="1"/>
</dbReference>
<dbReference type="PROSITE" id="PS51580">
    <property type="entry name" value="SAM_MT43_3"/>
    <property type="match status" value="1"/>
</dbReference>
<reference evidence="6" key="2">
    <citation type="submission" date="2020-08" db="EMBL/GenBank/DDBJ databases">
        <title>Plant Genome Project.</title>
        <authorList>
            <person name="Zhang R.-G."/>
        </authorList>
    </citation>
    <scope>NUCLEOTIDE SEQUENCE</scope>
    <source>
        <strain evidence="6">Huo1</strain>
        <tissue evidence="6">Leaf</tissue>
    </source>
</reference>
<feature type="compositionally biased region" description="Basic and acidic residues" evidence="3">
    <location>
        <begin position="290"/>
        <end position="299"/>
    </location>
</feature>
<feature type="compositionally biased region" description="Basic and acidic residues" evidence="3">
    <location>
        <begin position="62"/>
        <end position="92"/>
    </location>
</feature>
<dbReference type="Gene3D" id="1.10.8.850">
    <property type="entry name" value="Histone-lysine N methyltransferase , C-terminal domain-like"/>
    <property type="match status" value="1"/>
</dbReference>
<dbReference type="InterPro" id="IPR025776">
    <property type="entry name" value="SUVR4/1/2"/>
</dbReference>
<name>A0A8X9A4X5_SALSN</name>
<dbReference type="PANTHER" id="PTHR46450">
    <property type="entry name" value="INACTIVE HISTONE-LYSINE N-METHYLTRANSFERASE SUVR1-RELATED"/>
    <property type="match status" value="1"/>
</dbReference>
<dbReference type="GO" id="GO:0005634">
    <property type="term" value="C:nucleus"/>
    <property type="evidence" value="ECO:0007669"/>
    <property type="project" value="InterPro"/>
</dbReference>
<protein>
    <recommendedName>
        <fullName evidence="8">Histone-lysine N-methyltransferase SETMAR</fullName>
    </recommendedName>
</protein>
<feature type="compositionally biased region" description="Polar residues" evidence="3">
    <location>
        <begin position="114"/>
        <end position="126"/>
    </location>
</feature>
<feature type="compositionally biased region" description="Basic and acidic residues" evidence="3">
    <location>
        <begin position="134"/>
        <end position="145"/>
    </location>
</feature>
<evidence type="ECO:0000259" key="5">
    <source>
        <dbReference type="PROSITE" id="PS50867"/>
    </source>
</evidence>
<comment type="caution">
    <text evidence="6">The sequence shown here is derived from an EMBL/GenBank/DDBJ whole genome shotgun (WGS) entry which is preliminary data.</text>
</comment>
<evidence type="ECO:0000313" key="6">
    <source>
        <dbReference type="EMBL" id="KAG6426959.1"/>
    </source>
</evidence>
<dbReference type="GO" id="GO:0008270">
    <property type="term" value="F:zinc ion binding"/>
    <property type="evidence" value="ECO:0007669"/>
    <property type="project" value="InterPro"/>
</dbReference>
<organism evidence="6">
    <name type="scientific">Salvia splendens</name>
    <name type="common">Scarlet sage</name>
    <dbReference type="NCBI Taxonomy" id="180675"/>
    <lineage>
        <taxon>Eukaryota</taxon>
        <taxon>Viridiplantae</taxon>
        <taxon>Streptophyta</taxon>
        <taxon>Embryophyta</taxon>
        <taxon>Tracheophyta</taxon>
        <taxon>Spermatophyta</taxon>
        <taxon>Magnoliopsida</taxon>
        <taxon>eudicotyledons</taxon>
        <taxon>Gunneridae</taxon>
        <taxon>Pentapetalae</taxon>
        <taxon>asterids</taxon>
        <taxon>lamiids</taxon>
        <taxon>Lamiales</taxon>
        <taxon>Lamiaceae</taxon>
        <taxon>Nepetoideae</taxon>
        <taxon>Mentheae</taxon>
        <taxon>Salviinae</taxon>
        <taxon>Salvia</taxon>
        <taxon>Salvia subgen. Calosphace</taxon>
        <taxon>core Calosphace</taxon>
    </lineage>
</organism>
<dbReference type="Pfam" id="PF05033">
    <property type="entry name" value="Pre-SET"/>
    <property type="match status" value="1"/>
</dbReference>
<dbReference type="PANTHER" id="PTHR46450:SF1">
    <property type="entry name" value="INACTIVE HISTONE-LYSINE N-METHYLTRANSFERASE SUVR1-RELATED"/>
    <property type="match status" value="1"/>
</dbReference>
<evidence type="ECO:0000259" key="4">
    <source>
        <dbReference type="PROSITE" id="PS50280"/>
    </source>
</evidence>
<reference evidence="6" key="1">
    <citation type="submission" date="2018-01" db="EMBL/GenBank/DDBJ databases">
        <authorList>
            <person name="Mao J.F."/>
        </authorList>
    </citation>
    <scope>NUCLEOTIDE SEQUENCE</scope>
    <source>
        <strain evidence="6">Huo1</strain>
        <tissue evidence="6">Leaf</tissue>
    </source>
</reference>
<feature type="domain" description="Pre-SET" evidence="5">
    <location>
        <begin position="565"/>
        <end position="664"/>
    </location>
</feature>
<accession>A0A8X9A4X5</accession>
<dbReference type="SMART" id="SM00317">
    <property type="entry name" value="SET"/>
    <property type="match status" value="1"/>
</dbReference>
<comment type="subcellular location">
    <subcellularLocation>
        <location evidence="1">Chromosome</location>
    </subcellularLocation>
</comment>
<feature type="domain" description="SET" evidence="4">
    <location>
        <begin position="667"/>
        <end position="801"/>
    </location>
</feature>
<feature type="compositionally biased region" description="Polar residues" evidence="3">
    <location>
        <begin position="191"/>
        <end position="212"/>
    </location>
</feature>
<dbReference type="InterPro" id="IPR007728">
    <property type="entry name" value="Pre-SET_dom"/>
</dbReference>
<dbReference type="GO" id="GO:0042054">
    <property type="term" value="F:histone methyltransferase activity"/>
    <property type="evidence" value="ECO:0007669"/>
    <property type="project" value="InterPro"/>
</dbReference>
<sequence length="843" mass="93345">MSKQTKAKVASAFRAMKDLGISDVLVKPVLKNLLKLYDKNWELIEEENYRALADAIFERQEAEANEQSKKTADREAVERSKRTRNAEKRLEEQAQAAEESPQPLKRVRLRYQDDQSTFSAAATDSSPMMPLIIPKDEPTESERPDSQLLRKVKGKQPISSESLVARELCDPCQPNRTTSPHALKIRDGERQSLSPQTATVEKSSLPHSSPQATGKKEWKVIRGRVPAPKQKRVSSFPLIIPKEEPVTDDMPQLVLPLAVIDPEPCVEGDSSAMNGTIRELSCLEPSASPSRDEKERNEGTDIPNEARTNGELELVQNQLASNLEIASSPLGEVKISLSCNLALVRPDFNMPSLETVLQLVEDKCLQSYKTLDPNISVMNIMKEICQCFLNLRSDQNCVGSSTLDVHPTTIDVPSKSPATDDLGDGGLQLCSLTGVNDPQSNTELPLPTTPLVTSCNGTDDGCHLEERGGGDDNGTHTEDKEHCVEETNGLSLVVVDQPVTPENIKPLHDLFDITKGQEKVIVSLVNEVNSESPPSFYYIPENVVFQNASVNISLAHIGDSSCSACSGNCLSSSAPCACAHLVGGEFAYTTDGLVKEGLLKECISLKRDLKKHNQFFCKECPVEKSKTDDIPEPCKGHLVRKFIKECWLRCGCSKQCGNRVVQRGITRNLQVFMTLEGKGWGLCTLEDLPEGAFVCEFIGEVLTNTEFFGRILRSAKQDKYPYPVVLDADWGAEESLKDEEALCLDASNYGNVARFINHRCYDSNLVEIPVKVETSDHHYYRLGLFTARKIKAMEELTWNMLVLKIMALILTTMITLLRRFTVNVVASSVATLGGQELEVQEYD</sequence>
<keyword evidence="2" id="KW-0158">Chromosome</keyword>
<dbReference type="InterPro" id="IPR043017">
    <property type="entry name" value="WIYLD_dom_sf"/>
</dbReference>
<dbReference type="PROSITE" id="PS50867">
    <property type="entry name" value="PRE_SET"/>
    <property type="match status" value="1"/>
</dbReference>
<feature type="region of interest" description="Disordered" evidence="3">
    <location>
        <begin position="276"/>
        <end position="310"/>
    </location>
</feature>
<dbReference type="SUPFAM" id="SSF82199">
    <property type="entry name" value="SET domain"/>
    <property type="match status" value="1"/>
</dbReference>
<evidence type="ECO:0000256" key="3">
    <source>
        <dbReference type="SAM" id="MobiDB-lite"/>
    </source>
</evidence>
<dbReference type="GO" id="GO:0005694">
    <property type="term" value="C:chromosome"/>
    <property type="evidence" value="ECO:0007669"/>
    <property type="project" value="UniProtKB-SubCell"/>
</dbReference>
<feature type="region of interest" description="Disordered" evidence="3">
    <location>
        <begin position="170"/>
        <end position="217"/>
    </location>
</feature>
<proteinExistence type="predicted"/>
<dbReference type="Proteomes" id="UP000298416">
    <property type="component" value="Unassembled WGS sequence"/>
</dbReference>
<gene>
    <name evidence="6" type="ORF">SASPL_111198</name>
</gene>
<dbReference type="Pfam" id="PF10440">
    <property type="entry name" value="WIYLD"/>
    <property type="match status" value="1"/>
</dbReference>
<dbReference type="Pfam" id="PF00856">
    <property type="entry name" value="SET"/>
    <property type="match status" value="1"/>
</dbReference>
<dbReference type="PROSITE" id="PS50280">
    <property type="entry name" value="SET"/>
    <property type="match status" value="1"/>
</dbReference>
<feature type="region of interest" description="Disordered" evidence="3">
    <location>
        <begin position="62"/>
        <end position="157"/>
    </location>
</feature>
<dbReference type="EMBL" id="PNBA02000004">
    <property type="protein sequence ID" value="KAG6426959.1"/>
    <property type="molecule type" value="Genomic_DNA"/>
</dbReference>
<evidence type="ECO:0000313" key="7">
    <source>
        <dbReference type="Proteomes" id="UP000298416"/>
    </source>
</evidence>
<evidence type="ECO:0000256" key="1">
    <source>
        <dbReference type="ARBA" id="ARBA00004286"/>
    </source>
</evidence>
<dbReference type="AlphaFoldDB" id="A0A8X9A4X5"/>